<gene>
    <name evidence="6" type="ORF">O1D97_15220</name>
</gene>
<evidence type="ECO:0000256" key="4">
    <source>
        <dbReference type="ARBA" id="ARBA00023163"/>
    </source>
</evidence>
<dbReference type="PRINTS" id="PR00039">
    <property type="entry name" value="HTHLYSR"/>
</dbReference>
<dbReference type="Pfam" id="PF03466">
    <property type="entry name" value="LysR_substrate"/>
    <property type="match status" value="1"/>
</dbReference>
<dbReference type="EMBL" id="JAPUBN010000019">
    <property type="protein sequence ID" value="MCZ2722924.1"/>
    <property type="molecule type" value="Genomic_DNA"/>
</dbReference>
<dbReference type="PROSITE" id="PS50931">
    <property type="entry name" value="HTH_LYSR"/>
    <property type="match status" value="1"/>
</dbReference>
<dbReference type="PANTHER" id="PTHR30537">
    <property type="entry name" value="HTH-TYPE TRANSCRIPTIONAL REGULATOR"/>
    <property type="match status" value="1"/>
</dbReference>
<dbReference type="RefSeq" id="WP_269126952.1">
    <property type="nucleotide sequence ID" value="NZ_JAPUBN010000019.1"/>
</dbReference>
<protein>
    <submittedName>
        <fullName evidence="6">LysR family transcriptional regulator</fullName>
    </submittedName>
</protein>
<dbReference type="InterPro" id="IPR005119">
    <property type="entry name" value="LysR_subst-bd"/>
</dbReference>
<evidence type="ECO:0000256" key="2">
    <source>
        <dbReference type="ARBA" id="ARBA00023015"/>
    </source>
</evidence>
<dbReference type="Gene3D" id="1.10.10.10">
    <property type="entry name" value="Winged helix-like DNA-binding domain superfamily/Winged helix DNA-binding domain"/>
    <property type="match status" value="1"/>
</dbReference>
<dbReference type="SUPFAM" id="SSF46785">
    <property type="entry name" value="Winged helix' DNA-binding domain"/>
    <property type="match status" value="1"/>
</dbReference>
<dbReference type="InterPro" id="IPR000847">
    <property type="entry name" value="LysR_HTH_N"/>
</dbReference>
<sequence length="296" mass="33270">MADILRSLNALRAFESAARHGSFAKAAIELNVSHSVVSQHVKKLEGSLQTQLFTRYGNRIELTAEGQMLLPQVANAFQTLRDACDGVLGSALQKTVNISVEPAISSRWLRKRVTAFCADQPNIQVNLKPAWTPPTLGEQQINMVVHFEERMSHLGQSYYKKFLPINGFPACSPELFEKIKQANSSVANFQDFPLIHDNGREIWRKWYEKFAPKDAHWQHGKVYSDLALAIDAAVDGEGIILADEHICHRELQAGTLVKLDDRVILCTWYAVAIDKNHSKNSPVVQLQDWIISQGEK</sequence>
<keyword evidence="4" id="KW-0804">Transcription</keyword>
<dbReference type="PANTHER" id="PTHR30537:SF74">
    <property type="entry name" value="HTH-TYPE TRANSCRIPTIONAL REGULATOR TRPI"/>
    <property type="match status" value="1"/>
</dbReference>
<comment type="similarity">
    <text evidence="1">Belongs to the LysR transcriptional regulatory family.</text>
</comment>
<dbReference type="Proteomes" id="UP001149719">
    <property type="component" value="Unassembled WGS sequence"/>
</dbReference>
<evidence type="ECO:0000313" key="6">
    <source>
        <dbReference type="EMBL" id="MCZ2722924.1"/>
    </source>
</evidence>
<proteinExistence type="inferred from homology"/>
<dbReference type="SUPFAM" id="SSF53850">
    <property type="entry name" value="Periplasmic binding protein-like II"/>
    <property type="match status" value="1"/>
</dbReference>
<dbReference type="InterPro" id="IPR058163">
    <property type="entry name" value="LysR-type_TF_proteobact-type"/>
</dbReference>
<dbReference type="InterPro" id="IPR036390">
    <property type="entry name" value="WH_DNA-bd_sf"/>
</dbReference>
<dbReference type="Gene3D" id="3.40.190.10">
    <property type="entry name" value="Periplasmic binding protein-like II"/>
    <property type="match status" value="2"/>
</dbReference>
<keyword evidence="7" id="KW-1185">Reference proteome</keyword>
<keyword evidence="3" id="KW-0238">DNA-binding</keyword>
<reference evidence="6" key="1">
    <citation type="submission" date="2022-12" db="EMBL/GenBank/DDBJ databases">
        <title>Marinomonas 15G1-11 sp. nov, isolated from marine algae.</title>
        <authorList>
            <person name="Butt M."/>
            <person name="Choi D.G."/>
            <person name="Kim J.M."/>
            <person name="Lee J.K."/>
            <person name="Baek J.H."/>
            <person name="Jeon C.O."/>
        </authorList>
    </citation>
    <scope>NUCLEOTIDE SEQUENCE</scope>
    <source>
        <strain evidence="6">15G1-11</strain>
    </source>
</reference>
<feature type="domain" description="HTH lysR-type" evidence="5">
    <location>
        <begin position="6"/>
        <end position="63"/>
    </location>
</feature>
<dbReference type="InterPro" id="IPR036388">
    <property type="entry name" value="WH-like_DNA-bd_sf"/>
</dbReference>
<evidence type="ECO:0000313" key="7">
    <source>
        <dbReference type="Proteomes" id="UP001149719"/>
    </source>
</evidence>
<comment type="caution">
    <text evidence="6">The sequence shown here is derived from an EMBL/GenBank/DDBJ whole genome shotgun (WGS) entry which is preliminary data.</text>
</comment>
<keyword evidence="2" id="KW-0805">Transcription regulation</keyword>
<name>A0ABT4JZH4_9GAMM</name>
<dbReference type="Pfam" id="PF00126">
    <property type="entry name" value="HTH_1"/>
    <property type="match status" value="1"/>
</dbReference>
<evidence type="ECO:0000256" key="1">
    <source>
        <dbReference type="ARBA" id="ARBA00009437"/>
    </source>
</evidence>
<accession>A0ABT4JZH4</accession>
<evidence type="ECO:0000256" key="3">
    <source>
        <dbReference type="ARBA" id="ARBA00023125"/>
    </source>
</evidence>
<evidence type="ECO:0000259" key="5">
    <source>
        <dbReference type="PROSITE" id="PS50931"/>
    </source>
</evidence>
<organism evidence="6 7">
    <name type="scientific">Marinomonas phaeophyticola</name>
    <dbReference type="NCBI Taxonomy" id="3004091"/>
    <lineage>
        <taxon>Bacteria</taxon>
        <taxon>Pseudomonadati</taxon>
        <taxon>Pseudomonadota</taxon>
        <taxon>Gammaproteobacteria</taxon>
        <taxon>Oceanospirillales</taxon>
        <taxon>Oceanospirillaceae</taxon>
        <taxon>Marinomonas</taxon>
    </lineage>
</organism>